<comment type="subcellular location">
    <subcellularLocation>
        <location evidence="1">Membrane</location>
        <topology evidence="1">Single-pass membrane protein</topology>
    </subcellularLocation>
</comment>
<dbReference type="RefSeq" id="WP_379783872.1">
    <property type="nucleotide sequence ID" value="NZ_JBHSMU010000013.1"/>
</dbReference>
<accession>A0ABW0L4I7</accession>
<comment type="similarity">
    <text evidence="2">Belongs to the TrbI/VirB10 family.</text>
</comment>
<sequence>MSSDPERDMSPEASPGQLSRGAGVRRVNNVPLYLLGGAMATFLVIMASVAASRSHQPSQSGAKAPQKAGTATMFANAIVGDQKDGIIHAAATPPAIPGTPELTAEIPDMPAMSRLDNPELPPAPPTSSQQQRAEQQQMGQGGMRSPDDEAPRIRTMKLQQLDEAVRARSGLQIAAPRIASSSASNAPAGTAPANHDEVLAKLTAVRQQIEAANADDPGEAYKARLQLLRASQAVGKPGGSDAPQLVQPGTARNDVARFSEGEGKRWRLDAQPEAPRTPYELRAGFVVPGILISGINSELPGQIMAQVSQDVYDTPRGKWKLIPKGSRLVGAYSSDVAYGQARVLVAWQRIVFPDGKAMDIGAMPGADSAGYVGFNDRVNNHYWRTFSSAVLMSAVTAGIATSQPENSGYGRPSFGSAMSEAVGQQLGQVTAQLIAKNLNIAPTLEIRPGYRFNVVVTKDISFSKPYQPFDY</sequence>
<evidence type="ECO:0000256" key="1">
    <source>
        <dbReference type="ARBA" id="ARBA00004167"/>
    </source>
</evidence>
<proteinExistence type="inferred from homology"/>
<feature type="compositionally biased region" description="Basic and acidic residues" evidence="6">
    <location>
        <begin position="1"/>
        <end position="10"/>
    </location>
</feature>
<dbReference type="Gene3D" id="2.40.128.260">
    <property type="entry name" value="Type IV secretion system, VirB10/TraB/TrbI"/>
    <property type="match status" value="1"/>
</dbReference>
<feature type="region of interest" description="Disordered" evidence="6">
    <location>
        <begin position="234"/>
        <end position="264"/>
    </location>
</feature>
<keyword evidence="4 7" id="KW-1133">Transmembrane helix</keyword>
<evidence type="ECO:0000256" key="6">
    <source>
        <dbReference type="SAM" id="MobiDB-lite"/>
    </source>
</evidence>
<gene>
    <name evidence="8" type="ORF">ACFPN5_13080</name>
</gene>
<feature type="region of interest" description="Disordered" evidence="6">
    <location>
        <begin position="1"/>
        <end position="21"/>
    </location>
</feature>
<feature type="region of interest" description="Disordered" evidence="6">
    <location>
        <begin position="111"/>
        <end position="152"/>
    </location>
</feature>
<name>A0ABW0L4I7_9BURK</name>
<feature type="transmembrane region" description="Helical" evidence="7">
    <location>
        <begin position="30"/>
        <end position="51"/>
    </location>
</feature>
<evidence type="ECO:0000256" key="3">
    <source>
        <dbReference type="ARBA" id="ARBA00022692"/>
    </source>
</evidence>
<evidence type="ECO:0000256" key="4">
    <source>
        <dbReference type="ARBA" id="ARBA00022989"/>
    </source>
</evidence>
<keyword evidence="9" id="KW-1185">Reference proteome</keyword>
<protein>
    <submittedName>
        <fullName evidence="8">TrbI/VirB10 family protein</fullName>
    </submittedName>
</protein>
<keyword evidence="3 7" id="KW-0812">Transmembrane</keyword>
<dbReference type="InterPro" id="IPR042217">
    <property type="entry name" value="T4SS_VirB10/TrbI"/>
</dbReference>
<reference evidence="9" key="1">
    <citation type="journal article" date="2019" name="Int. J. Syst. Evol. Microbiol.">
        <title>The Global Catalogue of Microorganisms (GCM) 10K type strain sequencing project: providing services to taxonomists for standard genome sequencing and annotation.</title>
        <authorList>
            <consortium name="The Broad Institute Genomics Platform"/>
            <consortium name="The Broad Institute Genome Sequencing Center for Infectious Disease"/>
            <person name="Wu L."/>
            <person name="Ma J."/>
        </authorList>
    </citation>
    <scope>NUCLEOTIDE SEQUENCE [LARGE SCALE GENOMIC DNA]</scope>
    <source>
        <strain evidence="9">KACC 12649</strain>
    </source>
</reference>
<evidence type="ECO:0000313" key="9">
    <source>
        <dbReference type="Proteomes" id="UP001596050"/>
    </source>
</evidence>
<dbReference type="Pfam" id="PF03743">
    <property type="entry name" value="TrbI"/>
    <property type="match status" value="1"/>
</dbReference>
<comment type="caution">
    <text evidence="8">The sequence shown here is derived from an EMBL/GenBank/DDBJ whole genome shotgun (WGS) entry which is preliminary data.</text>
</comment>
<feature type="compositionally biased region" description="Basic and acidic residues" evidence="6">
    <location>
        <begin position="254"/>
        <end position="264"/>
    </location>
</feature>
<evidence type="ECO:0000256" key="2">
    <source>
        <dbReference type="ARBA" id="ARBA00010265"/>
    </source>
</evidence>
<evidence type="ECO:0000256" key="7">
    <source>
        <dbReference type="SAM" id="Phobius"/>
    </source>
</evidence>
<organism evidence="8 9">
    <name type="scientific">Massilia niabensis</name>
    <dbReference type="NCBI Taxonomy" id="544910"/>
    <lineage>
        <taxon>Bacteria</taxon>
        <taxon>Pseudomonadati</taxon>
        <taxon>Pseudomonadota</taxon>
        <taxon>Betaproteobacteria</taxon>
        <taxon>Burkholderiales</taxon>
        <taxon>Oxalobacteraceae</taxon>
        <taxon>Telluria group</taxon>
        <taxon>Massilia</taxon>
    </lineage>
</organism>
<dbReference type="InterPro" id="IPR005498">
    <property type="entry name" value="T4SS_VirB10/TraB/TrbI"/>
</dbReference>
<dbReference type="EMBL" id="JBHSMU010000013">
    <property type="protein sequence ID" value="MFC5460738.1"/>
    <property type="molecule type" value="Genomic_DNA"/>
</dbReference>
<dbReference type="CDD" id="cd16429">
    <property type="entry name" value="VirB10"/>
    <property type="match status" value="1"/>
</dbReference>
<evidence type="ECO:0000313" key="8">
    <source>
        <dbReference type="EMBL" id="MFC5460738.1"/>
    </source>
</evidence>
<evidence type="ECO:0000256" key="5">
    <source>
        <dbReference type="ARBA" id="ARBA00023136"/>
    </source>
</evidence>
<dbReference type="Proteomes" id="UP001596050">
    <property type="component" value="Unassembled WGS sequence"/>
</dbReference>
<keyword evidence="5 7" id="KW-0472">Membrane</keyword>
<feature type="compositionally biased region" description="Low complexity" evidence="6">
    <location>
        <begin position="127"/>
        <end position="138"/>
    </location>
</feature>